<keyword evidence="7" id="KW-1185">Reference proteome</keyword>
<name>A0A1M6R0E2_9BACT</name>
<dbReference type="OrthoDB" id="184990at2"/>
<dbReference type="PANTHER" id="PTHR23526">
    <property type="entry name" value="INTEGRAL MEMBRANE TRANSPORT PROTEIN-RELATED"/>
    <property type="match status" value="1"/>
</dbReference>
<dbReference type="Proteomes" id="UP000184510">
    <property type="component" value="Unassembled WGS sequence"/>
</dbReference>
<accession>A0A1M6R0E2</accession>
<feature type="transmembrane region" description="Helical" evidence="4">
    <location>
        <begin position="105"/>
        <end position="128"/>
    </location>
</feature>
<dbReference type="STRING" id="1123071.SAMN02745181_3513"/>
<feature type="transmembrane region" description="Helical" evidence="4">
    <location>
        <begin position="140"/>
        <end position="160"/>
    </location>
</feature>
<feature type="transmembrane region" description="Helical" evidence="4">
    <location>
        <begin position="172"/>
        <end position="191"/>
    </location>
</feature>
<dbReference type="Pfam" id="PF07690">
    <property type="entry name" value="MFS_1"/>
    <property type="match status" value="1"/>
</dbReference>
<dbReference type="InParanoid" id="A0A1M6R0E2"/>
<evidence type="ECO:0000256" key="1">
    <source>
        <dbReference type="ARBA" id="ARBA00022692"/>
    </source>
</evidence>
<feature type="domain" description="Major facilitator superfamily (MFS) profile" evidence="5">
    <location>
        <begin position="216"/>
        <end position="401"/>
    </location>
</feature>
<dbReference type="InterPro" id="IPR036259">
    <property type="entry name" value="MFS_trans_sf"/>
</dbReference>
<feature type="transmembrane region" description="Helical" evidence="4">
    <location>
        <begin position="285"/>
        <end position="302"/>
    </location>
</feature>
<sequence>MTEVVEKKVWQKTFGLDLLRAVPMGIVETVGSTFAMFVAVGILEVGTLSKSAIIGGPALGLLISLFSVAMVRRMGMSVNVASALGWGVSAASFAAAALFPHQAGIYVFGIVLAALTHTLASPLQSQIYRQLYPDKIRGKLFSSVGFVRAGAAALFGFYGGRWLVAQGVDYSGLFWVFAGCSLLKAVFTLCMDRVYLRKTGKLSLLSAFEHLRDDAPFRKLILTWMLLGLGNLICMALFVEYITNPLYGFGFGAEKVSMVTTTVPMLAFILSVIVWGVIYDRVEFYRLRVIVNLFFIAGVLVYYLSPGYLGLCIGMALHGMGKAGGNVLWSLWVTKFAPADRVGEYMSVHTCFTGIRGVISAFAAFQIALILGPTALGIIGGSLMLLSSCLLIPEVRANWGK</sequence>
<organism evidence="6 7">
    <name type="scientific">Rubritalea squalenifaciens DSM 18772</name>
    <dbReference type="NCBI Taxonomy" id="1123071"/>
    <lineage>
        <taxon>Bacteria</taxon>
        <taxon>Pseudomonadati</taxon>
        <taxon>Verrucomicrobiota</taxon>
        <taxon>Verrucomicrobiia</taxon>
        <taxon>Verrucomicrobiales</taxon>
        <taxon>Rubritaleaceae</taxon>
        <taxon>Rubritalea</taxon>
    </lineage>
</organism>
<protein>
    <submittedName>
        <fullName evidence="6">Major Facilitator Superfamily protein</fullName>
    </submittedName>
</protein>
<dbReference type="SUPFAM" id="SSF103473">
    <property type="entry name" value="MFS general substrate transporter"/>
    <property type="match status" value="1"/>
</dbReference>
<proteinExistence type="predicted"/>
<dbReference type="CDD" id="cd06174">
    <property type="entry name" value="MFS"/>
    <property type="match status" value="1"/>
</dbReference>
<feature type="transmembrane region" description="Helical" evidence="4">
    <location>
        <begin position="220"/>
        <end position="239"/>
    </location>
</feature>
<keyword evidence="2 4" id="KW-1133">Transmembrane helix</keyword>
<evidence type="ECO:0000313" key="7">
    <source>
        <dbReference type="Proteomes" id="UP000184510"/>
    </source>
</evidence>
<evidence type="ECO:0000256" key="3">
    <source>
        <dbReference type="ARBA" id="ARBA00023136"/>
    </source>
</evidence>
<dbReference type="RefSeq" id="WP_143185067.1">
    <property type="nucleotide sequence ID" value="NZ_FQYR01000007.1"/>
</dbReference>
<reference evidence="6 7" key="1">
    <citation type="submission" date="2016-11" db="EMBL/GenBank/DDBJ databases">
        <authorList>
            <person name="Jaros S."/>
            <person name="Januszkiewicz K."/>
            <person name="Wedrychowicz H."/>
        </authorList>
    </citation>
    <scope>NUCLEOTIDE SEQUENCE [LARGE SCALE GENOMIC DNA]</scope>
    <source>
        <strain evidence="6 7">DSM 18772</strain>
    </source>
</reference>
<dbReference type="Gene3D" id="1.20.1250.20">
    <property type="entry name" value="MFS general substrate transporter like domains"/>
    <property type="match status" value="2"/>
</dbReference>
<feature type="transmembrane region" description="Helical" evidence="4">
    <location>
        <begin position="259"/>
        <end position="278"/>
    </location>
</feature>
<evidence type="ECO:0000313" key="6">
    <source>
        <dbReference type="EMBL" id="SHK25903.1"/>
    </source>
</evidence>
<evidence type="ECO:0000259" key="5">
    <source>
        <dbReference type="PROSITE" id="PS50850"/>
    </source>
</evidence>
<dbReference type="InterPro" id="IPR020846">
    <property type="entry name" value="MFS_dom"/>
</dbReference>
<feature type="transmembrane region" description="Helical" evidence="4">
    <location>
        <begin position="21"/>
        <end position="40"/>
    </location>
</feature>
<keyword evidence="1 4" id="KW-0812">Transmembrane</keyword>
<evidence type="ECO:0000256" key="4">
    <source>
        <dbReference type="SAM" id="Phobius"/>
    </source>
</evidence>
<feature type="transmembrane region" description="Helical" evidence="4">
    <location>
        <begin position="375"/>
        <end position="393"/>
    </location>
</feature>
<dbReference type="EMBL" id="FQYR01000007">
    <property type="protein sequence ID" value="SHK25903.1"/>
    <property type="molecule type" value="Genomic_DNA"/>
</dbReference>
<dbReference type="InterPro" id="IPR011701">
    <property type="entry name" value="MFS"/>
</dbReference>
<dbReference type="PANTHER" id="PTHR23526:SF2">
    <property type="entry name" value="MAJOR FACILITATOR SUPERFAMILY (MFS) PROFILE DOMAIN-CONTAINING PROTEIN"/>
    <property type="match status" value="1"/>
</dbReference>
<dbReference type="PROSITE" id="PS50850">
    <property type="entry name" value="MFS"/>
    <property type="match status" value="1"/>
</dbReference>
<feature type="transmembrane region" description="Helical" evidence="4">
    <location>
        <begin position="52"/>
        <end position="71"/>
    </location>
</feature>
<dbReference type="GO" id="GO:0022857">
    <property type="term" value="F:transmembrane transporter activity"/>
    <property type="evidence" value="ECO:0007669"/>
    <property type="project" value="InterPro"/>
</dbReference>
<feature type="transmembrane region" description="Helical" evidence="4">
    <location>
        <begin position="78"/>
        <end position="99"/>
    </location>
</feature>
<evidence type="ECO:0000256" key="2">
    <source>
        <dbReference type="ARBA" id="ARBA00022989"/>
    </source>
</evidence>
<dbReference type="AlphaFoldDB" id="A0A1M6R0E2"/>
<dbReference type="InterPro" id="IPR052528">
    <property type="entry name" value="Sugar_transport-like"/>
</dbReference>
<keyword evidence="3 4" id="KW-0472">Membrane</keyword>
<gene>
    <name evidence="6" type="ORF">SAMN02745181_3513</name>
</gene>